<dbReference type="Proteomes" id="UP001168613">
    <property type="component" value="Unassembled WGS sequence"/>
</dbReference>
<evidence type="ECO:0000256" key="1">
    <source>
        <dbReference type="SAM" id="MobiDB-lite"/>
    </source>
</evidence>
<dbReference type="EMBL" id="JAJHNU010000004">
    <property type="protein sequence ID" value="MDN4122334.1"/>
    <property type="molecule type" value="Genomic_DNA"/>
</dbReference>
<keyword evidence="2" id="KW-1133">Transmembrane helix</keyword>
<feature type="transmembrane region" description="Helical" evidence="2">
    <location>
        <begin position="12"/>
        <end position="31"/>
    </location>
</feature>
<sequence>MYQANSKQDYLWWAIALSAMVHLLIIFWPVAAPAPRDVENLTISLVNFSTQELPLQALIKAQANLEGGGSDDQGQASSPLPYTAWPDPNELVLRAMQKRQHNLEQTQQRLLTQLQSQTRAPTNTPEQDYTGDASHSGKDELNQAELIAHAQVAQIERDITRYQQRPRFHYAAPSSMAAPEAEYVENWRQKIEHTGTQYYPHQGQHKLHGSLQLSVFILRDGTVLKTQVDQAARHPELNLAAQRIVQLAAPFNPIPTHVAPDSEVLVITRYWHFTEGGLSTQNAP</sequence>
<organism evidence="4 5">
    <name type="scientific">Alcaligenes endophyticus</name>
    <dbReference type="NCBI Taxonomy" id="1929088"/>
    <lineage>
        <taxon>Bacteria</taxon>
        <taxon>Pseudomonadati</taxon>
        <taxon>Pseudomonadota</taxon>
        <taxon>Betaproteobacteria</taxon>
        <taxon>Burkholderiales</taxon>
        <taxon>Alcaligenaceae</taxon>
        <taxon>Alcaligenes</taxon>
    </lineage>
</organism>
<keyword evidence="2" id="KW-0472">Membrane</keyword>
<evidence type="ECO:0000313" key="5">
    <source>
        <dbReference type="Proteomes" id="UP001168613"/>
    </source>
</evidence>
<dbReference type="RefSeq" id="WP_266123444.1">
    <property type="nucleotide sequence ID" value="NZ_JAJHNU010000004.1"/>
</dbReference>
<proteinExistence type="predicted"/>
<reference evidence="4" key="1">
    <citation type="submission" date="2021-11" db="EMBL/GenBank/DDBJ databases">
        <title>Draft genome sequence of Alcaligenes endophyticus type strain CCUG 75668T.</title>
        <authorList>
            <person name="Salva-Serra F."/>
            <person name="Duran R.E."/>
            <person name="Seeger M."/>
            <person name="Moore E.R.B."/>
            <person name="Jaen-Luchoro D."/>
        </authorList>
    </citation>
    <scope>NUCLEOTIDE SEQUENCE</scope>
    <source>
        <strain evidence="4">CCUG 75668</strain>
    </source>
</reference>
<protein>
    <submittedName>
        <fullName evidence="4">Energy transducer TonB</fullName>
    </submittedName>
</protein>
<evidence type="ECO:0000259" key="3">
    <source>
        <dbReference type="Pfam" id="PF03544"/>
    </source>
</evidence>
<accession>A0ABT8EM34</accession>
<evidence type="ECO:0000313" key="4">
    <source>
        <dbReference type="EMBL" id="MDN4122334.1"/>
    </source>
</evidence>
<evidence type="ECO:0000256" key="2">
    <source>
        <dbReference type="SAM" id="Phobius"/>
    </source>
</evidence>
<gene>
    <name evidence="4" type="ORF">LMS43_13650</name>
</gene>
<keyword evidence="5" id="KW-1185">Reference proteome</keyword>
<feature type="domain" description="TonB C-terminal" evidence="3">
    <location>
        <begin position="199"/>
        <end position="257"/>
    </location>
</feature>
<keyword evidence="2" id="KW-0812">Transmembrane</keyword>
<feature type="region of interest" description="Disordered" evidence="1">
    <location>
        <begin position="116"/>
        <end position="137"/>
    </location>
</feature>
<dbReference type="InterPro" id="IPR037682">
    <property type="entry name" value="TonB_C"/>
</dbReference>
<comment type="caution">
    <text evidence="4">The sequence shown here is derived from an EMBL/GenBank/DDBJ whole genome shotgun (WGS) entry which is preliminary data.</text>
</comment>
<dbReference type="Pfam" id="PF03544">
    <property type="entry name" value="TonB_C"/>
    <property type="match status" value="1"/>
</dbReference>
<name>A0ABT8EM34_9BURK</name>
<dbReference type="Gene3D" id="3.30.1150.10">
    <property type="match status" value="1"/>
</dbReference>
<dbReference type="SUPFAM" id="SSF74653">
    <property type="entry name" value="TolA/TonB C-terminal domain"/>
    <property type="match status" value="1"/>
</dbReference>